<evidence type="ECO:0000256" key="1">
    <source>
        <dbReference type="SAM" id="Phobius"/>
    </source>
</evidence>
<dbReference type="RefSeq" id="WP_076225764.1">
    <property type="nucleotide sequence ID" value="NZ_CP029495.1"/>
</dbReference>
<evidence type="ECO:0000313" key="3">
    <source>
        <dbReference type="EMBL" id="MEO9382545.1"/>
    </source>
</evidence>
<dbReference type="NCBIfam" id="TIGR02115">
    <property type="entry name" value="potass_kdpF"/>
    <property type="match status" value="1"/>
</dbReference>
<keyword evidence="1" id="KW-1133">Transmembrane helix</keyword>
<dbReference type="EMBL" id="CP029554">
    <property type="protein sequence ID" value="AXE33783.1"/>
    <property type="molecule type" value="Genomic_DNA"/>
</dbReference>
<sequence length="29" mass="3354">MTFWYLISAALALGLFAYLIYALLKPENF</sequence>
<keyword evidence="1" id="KW-0812">Transmembrane</keyword>
<accession>A0A344UET5</accession>
<feature type="transmembrane region" description="Helical" evidence="1">
    <location>
        <begin position="6"/>
        <end position="24"/>
    </location>
</feature>
<dbReference type="AlphaFoldDB" id="A0A344UET5"/>
<reference evidence="2 4" key="1">
    <citation type="submission" date="2018-05" db="EMBL/GenBank/DDBJ databases">
        <title>Genome sequencing, assembly and analysis of the novel insecticidal bacterium, Chromobacterium phragmitis.</title>
        <authorList>
            <person name="Sparks M.E."/>
            <person name="Blackburn M.B."/>
            <person name="Gundersen-Rindal D.E."/>
        </authorList>
    </citation>
    <scope>NUCLEOTIDE SEQUENCE [LARGE SCALE GENOMIC DNA]</scope>
    <source>
        <strain evidence="2">IIBBL 274-1</strain>
    </source>
</reference>
<dbReference type="InterPro" id="IPR011726">
    <property type="entry name" value="KdpF"/>
</dbReference>
<dbReference type="GO" id="GO:0008556">
    <property type="term" value="F:P-type potassium transmembrane transporter activity"/>
    <property type="evidence" value="ECO:0007669"/>
    <property type="project" value="InterPro"/>
</dbReference>
<name>A0A344UET5_9NEIS</name>
<gene>
    <name evidence="2" type="primary">kdpF</name>
    <name evidence="3" type="ORF">ABI908_00240</name>
    <name evidence="2" type="ORF">DK843_05295</name>
</gene>
<reference evidence="3 5" key="2">
    <citation type="submission" date="2024-05" db="EMBL/GenBank/DDBJ databases">
        <authorList>
            <person name="De Oliveira J.P."/>
            <person name="Noriler S.A."/>
            <person name="De Oliveira A.G."/>
            <person name="Sipoli D.S."/>
        </authorList>
    </citation>
    <scope>NUCLEOTIDE SEQUENCE [LARGE SCALE GENOMIC DNA]</scope>
    <source>
        <strain evidence="3 5">LABIM192</strain>
    </source>
</reference>
<dbReference type="EMBL" id="JBDXMI010000001">
    <property type="protein sequence ID" value="MEO9382545.1"/>
    <property type="molecule type" value="Genomic_DNA"/>
</dbReference>
<dbReference type="KEGG" id="chri:DK842_22510"/>
<dbReference type="Proteomes" id="UP001462502">
    <property type="component" value="Unassembled WGS sequence"/>
</dbReference>
<dbReference type="KEGG" id="chrb:DK843_05295"/>
<keyword evidence="5" id="KW-1185">Reference proteome</keyword>
<dbReference type="Proteomes" id="UP000252038">
    <property type="component" value="Chromosome"/>
</dbReference>
<protein>
    <submittedName>
        <fullName evidence="2">K(+)-transporting ATPase subunit F</fullName>
    </submittedName>
</protein>
<proteinExistence type="predicted"/>
<evidence type="ECO:0000313" key="4">
    <source>
        <dbReference type="Proteomes" id="UP000252038"/>
    </source>
</evidence>
<dbReference type="GO" id="GO:0005886">
    <property type="term" value="C:plasma membrane"/>
    <property type="evidence" value="ECO:0007669"/>
    <property type="project" value="InterPro"/>
</dbReference>
<dbReference type="Pfam" id="PF09604">
    <property type="entry name" value="Potass_KdpF"/>
    <property type="match status" value="1"/>
</dbReference>
<evidence type="ECO:0000313" key="2">
    <source>
        <dbReference type="EMBL" id="AXE33783.1"/>
    </source>
</evidence>
<keyword evidence="1" id="KW-0472">Membrane</keyword>
<evidence type="ECO:0000313" key="5">
    <source>
        <dbReference type="Proteomes" id="UP001462502"/>
    </source>
</evidence>
<organism evidence="2 4">
    <name type="scientific">Chromobacterium phragmitis</name>
    <dbReference type="NCBI Taxonomy" id="2202141"/>
    <lineage>
        <taxon>Bacteria</taxon>
        <taxon>Pseudomonadati</taxon>
        <taxon>Pseudomonadota</taxon>
        <taxon>Betaproteobacteria</taxon>
        <taxon>Neisseriales</taxon>
        <taxon>Chromobacteriaceae</taxon>
        <taxon>Chromobacterium</taxon>
    </lineage>
</organism>